<evidence type="ECO:0000259" key="2">
    <source>
        <dbReference type="Pfam" id="PF00590"/>
    </source>
</evidence>
<protein>
    <submittedName>
        <fullName evidence="3">Siroheme synthase</fullName>
    </submittedName>
</protein>
<reference evidence="3" key="1">
    <citation type="submission" date="2020-06" db="EMBL/GenBank/DDBJ databases">
        <authorList>
            <person name="Li T."/>
            <person name="Hu X."/>
            <person name="Zhang T."/>
            <person name="Song X."/>
            <person name="Zhang H."/>
            <person name="Dai N."/>
            <person name="Sheng W."/>
            <person name="Hou X."/>
            <person name="Wei L."/>
        </authorList>
    </citation>
    <scope>NUCLEOTIDE SEQUENCE</scope>
    <source>
        <strain evidence="3">G02</strain>
        <tissue evidence="3">Leaf</tissue>
    </source>
</reference>
<accession>A0AAW2PH13</accession>
<dbReference type="PANTHER" id="PTHR45790:SF3">
    <property type="entry name" value="S-ADENOSYL-L-METHIONINE-DEPENDENT UROPORPHYRINOGEN III METHYLTRANSFERASE, CHLOROPLASTIC"/>
    <property type="match status" value="1"/>
</dbReference>
<gene>
    <name evidence="3" type="ORF">Sradi_4000100</name>
</gene>
<dbReference type="InterPro" id="IPR014777">
    <property type="entry name" value="4pyrrole_Mease_sub1"/>
</dbReference>
<dbReference type="Gene3D" id="3.40.1010.10">
    <property type="entry name" value="Cobalt-precorrin-4 Transmethylase, Domain 1"/>
    <property type="match status" value="1"/>
</dbReference>
<dbReference type="AlphaFoldDB" id="A0AAW2PH13"/>
<proteinExistence type="predicted"/>
<organism evidence="3">
    <name type="scientific">Sesamum radiatum</name>
    <name type="common">Black benniseed</name>
    <dbReference type="NCBI Taxonomy" id="300843"/>
    <lineage>
        <taxon>Eukaryota</taxon>
        <taxon>Viridiplantae</taxon>
        <taxon>Streptophyta</taxon>
        <taxon>Embryophyta</taxon>
        <taxon>Tracheophyta</taxon>
        <taxon>Spermatophyta</taxon>
        <taxon>Magnoliopsida</taxon>
        <taxon>eudicotyledons</taxon>
        <taxon>Gunneridae</taxon>
        <taxon>Pentapetalae</taxon>
        <taxon>asterids</taxon>
        <taxon>lamiids</taxon>
        <taxon>Lamiales</taxon>
        <taxon>Pedaliaceae</taxon>
        <taxon>Sesamum</taxon>
    </lineage>
</organism>
<sequence length="130" mass="14624">MDFLQQQGIEVKVIPVLCIKDRFCQGSDIISDLADRCGVPQLAKKLNQLEEIHELLLSFAEAGANVVRLKGGDPLVFGRVGEEMDFLQQGIEVKVIPVYIEDVSKEQEHHEVYKVSVVHNPTCLFIMQSM</sequence>
<dbReference type="InterPro" id="IPR035996">
    <property type="entry name" value="4pyrrol_Methylase_sf"/>
</dbReference>
<dbReference type="Pfam" id="PF00590">
    <property type="entry name" value="TP_methylase"/>
    <property type="match status" value="1"/>
</dbReference>
<evidence type="ECO:0000256" key="1">
    <source>
        <dbReference type="ARBA" id="ARBA00023244"/>
    </source>
</evidence>
<dbReference type="PANTHER" id="PTHR45790">
    <property type="entry name" value="SIROHEME SYNTHASE-RELATED"/>
    <property type="match status" value="1"/>
</dbReference>
<evidence type="ECO:0000313" key="3">
    <source>
        <dbReference type="EMBL" id="KAL0355532.1"/>
    </source>
</evidence>
<keyword evidence="1" id="KW-0627">Porphyrin biosynthesis</keyword>
<dbReference type="GO" id="GO:0004851">
    <property type="term" value="F:uroporphyrin-III C-methyltransferase activity"/>
    <property type="evidence" value="ECO:0007669"/>
    <property type="project" value="TreeGrafter"/>
</dbReference>
<feature type="domain" description="Tetrapyrrole methylase" evidence="2">
    <location>
        <begin position="46"/>
        <end position="97"/>
    </location>
</feature>
<dbReference type="InterPro" id="IPR000878">
    <property type="entry name" value="4pyrrol_Mease"/>
</dbReference>
<dbReference type="EMBL" id="JACGWJ010000017">
    <property type="protein sequence ID" value="KAL0355532.1"/>
    <property type="molecule type" value="Genomic_DNA"/>
</dbReference>
<name>A0AAW2PH13_SESRA</name>
<dbReference type="InterPro" id="IPR050161">
    <property type="entry name" value="Siro_Cobalamin_biosynth"/>
</dbReference>
<comment type="caution">
    <text evidence="3">The sequence shown here is derived from an EMBL/GenBank/DDBJ whole genome shotgun (WGS) entry which is preliminary data.</text>
</comment>
<reference evidence="3" key="2">
    <citation type="journal article" date="2024" name="Plant">
        <title>Genomic evolution and insights into agronomic trait innovations of Sesamum species.</title>
        <authorList>
            <person name="Miao H."/>
            <person name="Wang L."/>
            <person name="Qu L."/>
            <person name="Liu H."/>
            <person name="Sun Y."/>
            <person name="Le M."/>
            <person name="Wang Q."/>
            <person name="Wei S."/>
            <person name="Zheng Y."/>
            <person name="Lin W."/>
            <person name="Duan Y."/>
            <person name="Cao H."/>
            <person name="Xiong S."/>
            <person name="Wang X."/>
            <person name="Wei L."/>
            <person name="Li C."/>
            <person name="Ma Q."/>
            <person name="Ju M."/>
            <person name="Zhao R."/>
            <person name="Li G."/>
            <person name="Mu C."/>
            <person name="Tian Q."/>
            <person name="Mei H."/>
            <person name="Zhang T."/>
            <person name="Gao T."/>
            <person name="Zhang H."/>
        </authorList>
    </citation>
    <scope>NUCLEOTIDE SEQUENCE</scope>
    <source>
        <strain evidence="3">G02</strain>
    </source>
</reference>
<dbReference type="SUPFAM" id="SSF53790">
    <property type="entry name" value="Tetrapyrrole methylase"/>
    <property type="match status" value="1"/>
</dbReference>
<dbReference type="GO" id="GO:0019354">
    <property type="term" value="P:siroheme biosynthetic process"/>
    <property type="evidence" value="ECO:0007669"/>
    <property type="project" value="TreeGrafter"/>
</dbReference>